<feature type="domain" description="STAS" evidence="2">
    <location>
        <begin position="163"/>
        <end position="274"/>
    </location>
</feature>
<keyword evidence="4" id="KW-1185">Reference proteome</keyword>
<sequence length="296" mass="32008">MSGRERAREEIVRILGEHRDQIAAAWIEAQESRLASAGAVNADELREEVDTIIAGLYEGLAATMPLDRVVTGFAPLRNAVTDFSHRWARLGVSATAIAGAIFALKDACVRVLADGIPDPELRLEATELVHRLLDGAGLLTFQTYVDSREEIIQRQNRQLLEISTPVVRLWHRVLAVPLIGTLDSARAQIVMESLLQAIQDNEAAVAIIDITGVPTVDTAVAQHLMQTVAATRLMGADCILSGIRPQIAQMIARLGIDLSEIITRSSLADALTAAIRMVGDTPAQDARDESTLLNVS</sequence>
<protein>
    <submittedName>
        <fullName evidence="3">RsbT co-antagonist protein RsbR</fullName>
    </submittedName>
</protein>
<keyword evidence="1" id="KW-0597">Phosphoprotein</keyword>
<dbReference type="InterPro" id="IPR002645">
    <property type="entry name" value="STAS_dom"/>
</dbReference>
<dbReference type="InterPro" id="IPR051932">
    <property type="entry name" value="Bact_StressResp_Reg"/>
</dbReference>
<dbReference type="Proteomes" id="UP000199202">
    <property type="component" value="Unassembled WGS sequence"/>
</dbReference>
<dbReference type="PANTHER" id="PTHR33745:SF3">
    <property type="entry name" value="RSBT CO-ANTAGONIST PROTEIN RSBRC"/>
    <property type="match status" value="1"/>
</dbReference>
<dbReference type="RefSeq" id="WP_090941823.1">
    <property type="nucleotide sequence ID" value="NZ_FNDJ01000019.1"/>
</dbReference>
<accession>A0A1G9F6H7</accession>
<dbReference type="PROSITE" id="PS50801">
    <property type="entry name" value="STAS"/>
    <property type="match status" value="1"/>
</dbReference>
<dbReference type="STRING" id="633440.SAMN05421869_119120"/>
<dbReference type="OrthoDB" id="9800154at2"/>
<dbReference type="Gene3D" id="3.30.750.24">
    <property type="entry name" value="STAS domain"/>
    <property type="match status" value="1"/>
</dbReference>
<proteinExistence type="predicted"/>
<dbReference type="SUPFAM" id="SSF52091">
    <property type="entry name" value="SpoIIaa-like"/>
    <property type="match status" value="1"/>
</dbReference>
<dbReference type="EMBL" id="FNDJ01000019">
    <property type="protein sequence ID" value="SDK83956.1"/>
    <property type="molecule type" value="Genomic_DNA"/>
</dbReference>
<dbReference type="Pfam" id="PF14361">
    <property type="entry name" value="RsbRD_N"/>
    <property type="match status" value="1"/>
</dbReference>
<dbReference type="AlphaFoldDB" id="A0A1G9F6H7"/>
<dbReference type="InterPro" id="IPR036513">
    <property type="entry name" value="STAS_dom_sf"/>
</dbReference>
<evidence type="ECO:0000259" key="2">
    <source>
        <dbReference type="PROSITE" id="PS50801"/>
    </source>
</evidence>
<dbReference type="CDD" id="cd07041">
    <property type="entry name" value="STAS_RsbR_RsbS_like"/>
    <property type="match status" value="1"/>
</dbReference>
<dbReference type="InterPro" id="IPR025751">
    <property type="entry name" value="RsbRD_N_dom"/>
</dbReference>
<gene>
    <name evidence="3" type="ORF">SAMN05421869_119120</name>
</gene>
<evidence type="ECO:0000313" key="3">
    <source>
        <dbReference type="EMBL" id="SDK83956.1"/>
    </source>
</evidence>
<name>A0A1G9F6H7_9ACTN</name>
<evidence type="ECO:0000256" key="1">
    <source>
        <dbReference type="ARBA" id="ARBA00022553"/>
    </source>
</evidence>
<organism evidence="3 4">
    <name type="scientific">Nonomuraea jiangxiensis</name>
    <dbReference type="NCBI Taxonomy" id="633440"/>
    <lineage>
        <taxon>Bacteria</taxon>
        <taxon>Bacillati</taxon>
        <taxon>Actinomycetota</taxon>
        <taxon>Actinomycetes</taxon>
        <taxon>Streptosporangiales</taxon>
        <taxon>Streptosporangiaceae</taxon>
        <taxon>Nonomuraea</taxon>
    </lineage>
</organism>
<evidence type="ECO:0000313" key="4">
    <source>
        <dbReference type="Proteomes" id="UP000199202"/>
    </source>
</evidence>
<dbReference type="PANTHER" id="PTHR33745">
    <property type="entry name" value="RSBT ANTAGONIST PROTEIN RSBS-RELATED"/>
    <property type="match status" value="1"/>
</dbReference>
<reference evidence="3 4" key="1">
    <citation type="submission" date="2016-10" db="EMBL/GenBank/DDBJ databases">
        <authorList>
            <person name="de Groot N.N."/>
        </authorList>
    </citation>
    <scope>NUCLEOTIDE SEQUENCE [LARGE SCALE GENOMIC DNA]</scope>
    <source>
        <strain evidence="3 4">CGMCC 4.6533</strain>
    </source>
</reference>
<dbReference type="Pfam" id="PF01740">
    <property type="entry name" value="STAS"/>
    <property type="match status" value="1"/>
</dbReference>